<dbReference type="Proteomes" id="UP001530293">
    <property type="component" value="Unassembled WGS sequence"/>
</dbReference>
<proteinExistence type="predicted"/>
<reference evidence="2 3" key="1">
    <citation type="submission" date="2024-10" db="EMBL/GenBank/DDBJ databases">
        <title>Updated reference genomes for cyclostephanoid diatoms.</title>
        <authorList>
            <person name="Roberts W.R."/>
            <person name="Alverson A.J."/>
        </authorList>
    </citation>
    <scope>NUCLEOTIDE SEQUENCE [LARGE SCALE GENOMIC DNA]</scope>
    <source>
        <strain evidence="2 3">AJA232-27</strain>
    </source>
</reference>
<keyword evidence="3" id="KW-1185">Reference proteome</keyword>
<evidence type="ECO:0000313" key="2">
    <source>
        <dbReference type="EMBL" id="KAL3757282.1"/>
    </source>
</evidence>
<sequence length="399" mass="44418">MATISADPRFLLARSLLSGQCDEKDNSEDAINDEDGDGGIEAAIDIFATLLEEARTTHGDQCLNAALCQFEYGNALFRAAVRRTPLDKNDDGKILGADTSDSKPAAKLESQREIIAAAAMKRSATDDDDSTPLPTKRVKIEKADSLTNEDDSKDDGVTGESDYNNDDDDMDLALDMMVTSWSILLSHTTNETPKSNNQRIQDDTSRKNQQWAEEQLPRVLRCIGDWYFFRDEFADAVDMYLRSMQYREEAWDRLNQGHSRNGTGEDNESLTLEDLQCQRLLVEMYALIAEALLLCPKDEDVVCHHSDEDENDGSPALKAKGMNRENTTAKTKKGTVLVKAKDRVQYAQSYYDMARVGLEEVLCRYGKMAASKVDVGNEKEDIGYLVMSVVGVGNSLSEQ</sequence>
<comment type="caution">
    <text evidence="2">The sequence shown here is derived from an EMBL/GenBank/DDBJ whole genome shotgun (WGS) entry which is preliminary data.</text>
</comment>
<feature type="region of interest" description="Disordered" evidence="1">
    <location>
        <begin position="188"/>
        <end position="211"/>
    </location>
</feature>
<evidence type="ECO:0000256" key="1">
    <source>
        <dbReference type="SAM" id="MobiDB-lite"/>
    </source>
</evidence>
<feature type="region of interest" description="Disordered" evidence="1">
    <location>
        <begin position="119"/>
        <end position="169"/>
    </location>
</feature>
<protein>
    <recommendedName>
        <fullName evidence="4">KIF-binding protein</fullName>
    </recommendedName>
</protein>
<accession>A0ABD3M533</accession>
<gene>
    <name evidence="2" type="ORF">ACHAWU_008443</name>
</gene>
<organism evidence="2 3">
    <name type="scientific">Discostella pseudostelligera</name>
    <dbReference type="NCBI Taxonomy" id="259834"/>
    <lineage>
        <taxon>Eukaryota</taxon>
        <taxon>Sar</taxon>
        <taxon>Stramenopiles</taxon>
        <taxon>Ochrophyta</taxon>
        <taxon>Bacillariophyta</taxon>
        <taxon>Coscinodiscophyceae</taxon>
        <taxon>Thalassiosirophycidae</taxon>
        <taxon>Stephanodiscales</taxon>
        <taxon>Stephanodiscaceae</taxon>
        <taxon>Discostella</taxon>
    </lineage>
</organism>
<dbReference type="EMBL" id="JALLBG020000268">
    <property type="protein sequence ID" value="KAL3757282.1"/>
    <property type="molecule type" value="Genomic_DNA"/>
</dbReference>
<feature type="region of interest" description="Disordered" evidence="1">
    <location>
        <begin position="88"/>
        <end position="107"/>
    </location>
</feature>
<evidence type="ECO:0008006" key="4">
    <source>
        <dbReference type="Google" id="ProtNLM"/>
    </source>
</evidence>
<dbReference type="AlphaFoldDB" id="A0ABD3M533"/>
<name>A0ABD3M533_9STRA</name>
<feature type="compositionally biased region" description="Polar residues" evidence="1">
    <location>
        <begin position="188"/>
        <end position="199"/>
    </location>
</feature>
<evidence type="ECO:0000313" key="3">
    <source>
        <dbReference type="Proteomes" id="UP001530293"/>
    </source>
</evidence>